<evidence type="ECO:0000313" key="2">
    <source>
        <dbReference type="EMBL" id="KZS88968.1"/>
    </source>
</evidence>
<keyword evidence="3" id="KW-1185">Reference proteome</keyword>
<organism evidence="2 3">
    <name type="scientific">Sistotremastrum niveocremeum HHB9708</name>
    <dbReference type="NCBI Taxonomy" id="1314777"/>
    <lineage>
        <taxon>Eukaryota</taxon>
        <taxon>Fungi</taxon>
        <taxon>Dikarya</taxon>
        <taxon>Basidiomycota</taxon>
        <taxon>Agaricomycotina</taxon>
        <taxon>Agaricomycetes</taxon>
        <taxon>Sistotremastrales</taxon>
        <taxon>Sistotremastraceae</taxon>
        <taxon>Sertulicium</taxon>
        <taxon>Sertulicium niveocremeum</taxon>
    </lineage>
</organism>
<accession>A0A164PRE6</accession>
<feature type="compositionally biased region" description="Low complexity" evidence="1">
    <location>
        <begin position="9"/>
        <end position="33"/>
    </location>
</feature>
<evidence type="ECO:0000313" key="3">
    <source>
        <dbReference type="Proteomes" id="UP000076722"/>
    </source>
</evidence>
<dbReference type="AlphaFoldDB" id="A0A164PRE6"/>
<evidence type="ECO:0000256" key="1">
    <source>
        <dbReference type="SAM" id="MobiDB-lite"/>
    </source>
</evidence>
<feature type="region of interest" description="Disordered" evidence="1">
    <location>
        <begin position="1"/>
        <end position="54"/>
    </location>
</feature>
<reference evidence="2 3" key="1">
    <citation type="journal article" date="2016" name="Mol. Biol. Evol.">
        <title>Comparative Genomics of Early-Diverging Mushroom-Forming Fungi Provides Insights into the Origins of Lignocellulose Decay Capabilities.</title>
        <authorList>
            <person name="Nagy L.G."/>
            <person name="Riley R."/>
            <person name="Tritt A."/>
            <person name="Adam C."/>
            <person name="Daum C."/>
            <person name="Floudas D."/>
            <person name="Sun H."/>
            <person name="Yadav J.S."/>
            <person name="Pangilinan J."/>
            <person name="Larsson K.H."/>
            <person name="Matsuura K."/>
            <person name="Barry K."/>
            <person name="Labutti K."/>
            <person name="Kuo R."/>
            <person name="Ohm R.A."/>
            <person name="Bhattacharya S.S."/>
            <person name="Shirouzu T."/>
            <person name="Yoshinaga Y."/>
            <person name="Martin F.M."/>
            <person name="Grigoriev I.V."/>
            <person name="Hibbett D.S."/>
        </authorList>
    </citation>
    <scope>NUCLEOTIDE SEQUENCE [LARGE SCALE GENOMIC DNA]</scope>
    <source>
        <strain evidence="2 3">HHB9708</strain>
    </source>
</reference>
<dbReference type="EMBL" id="KV419431">
    <property type="protein sequence ID" value="KZS88968.1"/>
    <property type="molecule type" value="Genomic_DNA"/>
</dbReference>
<sequence length="203" mass="22912">MSPPPTQTQPPTLLTRPPHTTSSSKRSINSSESYARPARHWTAHKAPSSSPLTSPVTLHLSIRNSIFTAYTTSSTTYALFALTVFSHHRIFDRDLANWSIRVTHPSESRHQIFFIPPPTHKSRHGGRSHPIILDVNNSYIIHHAKQDNHQKDSEQGGELVPFNFIFVFVRGGSSLLHSSFFIPLYYMQSHPITLITLVLVLTE</sequence>
<protein>
    <submittedName>
        <fullName evidence="2">Uncharacterized protein</fullName>
    </submittedName>
</protein>
<name>A0A164PRE6_9AGAM</name>
<proteinExistence type="predicted"/>
<dbReference type="Proteomes" id="UP000076722">
    <property type="component" value="Unassembled WGS sequence"/>
</dbReference>
<gene>
    <name evidence="2" type="ORF">SISNIDRAFT_489625</name>
</gene>